<dbReference type="GO" id="GO:0003677">
    <property type="term" value="F:DNA binding"/>
    <property type="evidence" value="ECO:0007669"/>
    <property type="project" value="UniProtKB-KW"/>
</dbReference>
<accession>A0A498C0Q6</accession>
<dbReference type="Proteomes" id="UP000273158">
    <property type="component" value="Unassembled WGS sequence"/>
</dbReference>
<dbReference type="InterPro" id="IPR011991">
    <property type="entry name" value="ArsR-like_HTH"/>
</dbReference>
<dbReference type="AlphaFoldDB" id="A0A498C0Q6"/>
<comment type="caution">
    <text evidence="5">The sequence shown here is derived from an EMBL/GenBank/DDBJ whole genome shotgun (WGS) entry which is preliminary data.</text>
</comment>
<evidence type="ECO:0000256" key="3">
    <source>
        <dbReference type="ARBA" id="ARBA00023163"/>
    </source>
</evidence>
<protein>
    <submittedName>
        <fullName evidence="5">ArsR family transcriptional regulator</fullName>
    </submittedName>
</protein>
<evidence type="ECO:0000259" key="4">
    <source>
        <dbReference type="PROSITE" id="PS50987"/>
    </source>
</evidence>
<evidence type="ECO:0000313" key="6">
    <source>
        <dbReference type="Proteomes" id="UP000273158"/>
    </source>
</evidence>
<keyword evidence="3" id="KW-0804">Transcription</keyword>
<dbReference type="RefSeq" id="WP_121058294.1">
    <property type="nucleotide sequence ID" value="NZ_RCDB01000002.1"/>
</dbReference>
<dbReference type="CDD" id="cd00090">
    <property type="entry name" value="HTH_ARSR"/>
    <property type="match status" value="1"/>
</dbReference>
<dbReference type="PRINTS" id="PR00778">
    <property type="entry name" value="HTHARSR"/>
</dbReference>
<evidence type="ECO:0000256" key="2">
    <source>
        <dbReference type="ARBA" id="ARBA00023125"/>
    </source>
</evidence>
<evidence type="ECO:0000313" key="5">
    <source>
        <dbReference type="EMBL" id="RLK49235.1"/>
    </source>
</evidence>
<gene>
    <name evidence="5" type="ORF">C7474_1371</name>
</gene>
<reference evidence="5 6" key="1">
    <citation type="journal article" date="2015" name="Stand. Genomic Sci.">
        <title>Genomic Encyclopedia of Bacterial and Archaeal Type Strains, Phase III: the genomes of soil and plant-associated and newly described type strains.</title>
        <authorList>
            <person name="Whitman W.B."/>
            <person name="Woyke T."/>
            <person name="Klenk H.P."/>
            <person name="Zhou Y."/>
            <person name="Lilburn T.G."/>
            <person name="Beck B.J."/>
            <person name="De Vos P."/>
            <person name="Vandamme P."/>
            <person name="Eisen J.A."/>
            <person name="Garrity G."/>
            <person name="Hugenholtz P."/>
            <person name="Kyrpides N.C."/>
        </authorList>
    </citation>
    <scope>NUCLEOTIDE SEQUENCE [LARGE SCALE GENOMIC DNA]</scope>
    <source>
        <strain evidence="5 6">S2T63</strain>
    </source>
</reference>
<dbReference type="OrthoDB" id="3628603at2"/>
<name>A0A498C0Q6_9MICO</name>
<dbReference type="PANTHER" id="PTHR33154">
    <property type="entry name" value="TRANSCRIPTIONAL REGULATOR, ARSR FAMILY"/>
    <property type="match status" value="1"/>
</dbReference>
<feature type="domain" description="HTH arsR-type" evidence="4">
    <location>
        <begin position="1"/>
        <end position="90"/>
    </location>
</feature>
<dbReference type="SMART" id="SM00418">
    <property type="entry name" value="HTH_ARSR"/>
    <property type="match status" value="1"/>
</dbReference>
<dbReference type="InterPro" id="IPR051081">
    <property type="entry name" value="HTH_MetalResp_TranReg"/>
</dbReference>
<dbReference type="EMBL" id="RCDB01000002">
    <property type="protein sequence ID" value="RLK49235.1"/>
    <property type="molecule type" value="Genomic_DNA"/>
</dbReference>
<dbReference type="PROSITE" id="PS50987">
    <property type="entry name" value="HTH_ARSR_2"/>
    <property type="match status" value="1"/>
</dbReference>
<keyword evidence="6" id="KW-1185">Reference proteome</keyword>
<keyword evidence="1" id="KW-0805">Transcription regulation</keyword>
<dbReference type="PANTHER" id="PTHR33154:SF33">
    <property type="entry name" value="TRANSCRIPTIONAL REPRESSOR SDPR"/>
    <property type="match status" value="1"/>
</dbReference>
<dbReference type="InterPro" id="IPR001845">
    <property type="entry name" value="HTH_ArsR_DNA-bd_dom"/>
</dbReference>
<proteinExistence type="predicted"/>
<dbReference type="InterPro" id="IPR036388">
    <property type="entry name" value="WH-like_DNA-bd_sf"/>
</dbReference>
<evidence type="ECO:0000256" key="1">
    <source>
        <dbReference type="ARBA" id="ARBA00023015"/>
    </source>
</evidence>
<dbReference type="NCBIfam" id="NF033788">
    <property type="entry name" value="HTH_metalloreg"/>
    <property type="match status" value="1"/>
</dbReference>
<keyword evidence="2" id="KW-0238">DNA-binding</keyword>
<dbReference type="InterPro" id="IPR036390">
    <property type="entry name" value="WH_DNA-bd_sf"/>
</dbReference>
<dbReference type="Pfam" id="PF01022">
    <property type="entry name" value="HTH_5"/>
    <property type="match status" value="1"/>
</dbReference>
<dbReference type="SUPFAM" id="SSF46785">
    <property type="entry name" value="Winged helix' DNA-binding domain"/>
    <property type="match status" value="1"/>
</dbReference>
<dbReference type="GO" id="GO:0003700">
    <property type="term" value="F:DNA-binding transcription factor activity"/>
    <property type="evidence" value="ECO:0007669"/>
    <property type="project" value="InterPro"/>
</dbReference>
<sequence length="108" mass="12276">MNQFEVLADPVRRRIVELLAPGERTAGELTIAIGEEFGISQPAVSNQLRILRETGLASAQRRGSTRLYALQPEALDEVDAWLQRQRRFWDQRLDALGTELSRGRKEES</sequence>
<organism evidence="5 6">
    <name type="scientific">Microbacterium telephonicum</name>
    <dbReference type="NCBI Taxonomy" id="1714841"/>
    <lineage>
        <taxon>Bacteria</taxon>
        <taxon>Bacillati</taxon>
        <taxon>Actinomycetota</taxon>
        <taxon>Actinomycetes</taxon>
        <taxon>Micrococcales</taxon>
        <taxon>Microbacteriaceae</taxon>
        <taxon>Microbacterium</taxon>
    </lineage>
</organism>
<dbReference type="Gene3D" id="1.10.10.10">
    <property type="entry name" value="Winged helix-like DNA-binding domain superfamily/Winged helix DNA-binding domain"/>
    <property type="match status" value="1"/>
</dbReference>